<keyword evidence="3" id="KW-1185">Reference proteome</keyword>
<reference evidence="2 3" key="1">
    <citation type="submission" date="2018-10" db="EMBL/GenBank/DDBJ databases">
        <title>Pan-genome distribution and transcriptional activeness of fungal secondary metabolism genes in Aspergillus section Fumigati.</title>
        <authorList>
            <person name="Takahashi H."/>
            <person name="Umemura M."/>
            <person name="Ninomiya A."/>
            <person name="Kusuya Y."/>
            <person name="Urayama S."/>
            <person name="Shimizu M."/>
            <person name="Watanabe A."/>
            <person name="Kamei K."/>
            <person name="Yaguchi T."/>
            <person name="Hagiwara D."/>
        </authorList>
    </citation>
    <scope>NUCLEOTIDE SEQUENCE [LARGE SCALE GENOMIC DNA]</scope>
    <source>
        <strain evidence="2 3">IFM 55266</strain>
    </source>
</reference>
<proteinExistence type="predicted"/>
<feature type="compositionally biased region" description="Low complexity" evidence="1">
    <location>
        <begin position="96"/>
        <end position="105"/>
    </location>
</feature>
<evidence type="ECO:0000256" key="1">
    <source>
        <dbReference type="SAM" id="MobiDB-lite"/>
    </source>
</evidence>
<organism evidence="2 3">
    <name type="scientific">Aspergillus pseudoviridinutans</name>
    <dbReference type="NCBI Taxonomy" id="1517512"/>
    <lineage>
        <taxon>Eukaryota</taxon>
        <taxon>Fungi</taxon>
        <taxon>Dikarya</taxon>
        <taxon>Ascomycota</taxon>
        <taxon>Pezizomycotina</taxon>
        <taxon>Eurotiomycetes</taxon>
        <taxon>Eurotiomycetidae</taxon>
        <taxon>Eurotiales</taxon>
        <taxon>Aspergillaceae</taxon>
        <taxon>Aspergillus</taxon>
        <taxon>Aspergillus subgen. Fumigati</taxon>
    </lineage>
</organism>
<dbReference type="RefSeq" id="XP_043163232.1">
    <property type="nucleotide sequence ID" value="XM_043307297.1"/>
</dbReference>
<evidence type="ECO:0000313" key="2">
    <source>
        <dbReference type="EMBL" id="GIJ92486.1"/>
    </source>
</evidence>
<dbReference type="EMBL" id="BHVY01000010">
    <property type="protein sequence ID" value="GIJ92486.1"/>
    <property type="molecule type" value="Genomic_DNA"/>
</dbReference>
<comment type="caution">
    <text evidence="2">The sequence shown here is derived from an EMBL/GenBank/DDBJ whole genome shotgun (WGS) entry which is preliminary data.</text>
</comment>
<feature type="region of interest" description="Disordered" evidence="1">
    <location>
        <begin position="40"/>
        <end position="111"/>
    </location>
</feature>
<dbReference type="GeneID" id="67000375"/>
<gene>
    <name evidence="2" type="ORF">Asppvi_001763</name>
</gene>
<accession>A0A9P3EXZ1</accession>
<dbReference type="OrthoDB" id="10504528at2759"/>
<sequence>MAQWPAHPGKSAKAPWVEAFAQQARALVTKLLDSRFHDAVAGDFGRQTRAPGTNGAEAGEHGSATSSSMTPGARGVFGWAKQVPSNPPSPSDHHLPPSSSSSSPPGCTPPQ</sequence>
<dbReference type="AlphaFoldDB" id="A0A9P3EXZ1"/>
<protein>
    <submittedName>
        <fullName evidence="2">Uncharacterized protein</fullName>
    </submittedName>
</protein>
<name>A0A9P3EXZ1_9EURO</name>
<dbReference type="Proteomes" id="UP001043456">
    <property type="component" value="Unassembled WGS sequence"/>
</dbReference>
<evidence type="ECO:0000313" key="3">
    <source>
        <dbReference type="Proteomes" id="UP001043456"/>
    </source>
</evidence>